<evidence type="ECO:0000313" key="2">
    <source>
        <dbReference type="EMBL" id="CAD0331257.1"/>
    </source>
</evidence>
<proteinExistence type="predicted"/>
<feature type="transmembrane region" description="Helical" evidence="1">
    <location>
        <begin position="40"/>
        <end position="57"/>
    </location>
</feature>
<sequence>MAVFVLHCKEADYNASTQQCAAPFYAPASTFPPPMDAGEGLAISGIIAGCWAIGFMIRQGRRISLA</sequence>
<protein>
    <recommendedName>
        <fullName evidence="3">IPTL-CTERM protein sorting domain-containing protein</fullName>
    </recommendedName>
</protein>
<dbReference type="RefSeq" id="WP_006450388.1">
    <property type="nucleotide sequence ID" value="NZ_CP018728.1"/>
</dbReference>
<reference evidence="2" key="1">
    <citation type="submission" date="2020-07" db="EMBL/GenBank/DDBJ databases">
        <authorList>
            <person name="Pothier F. J."/>
        </authorList>
    </citation>
    <scope>NUCLEOTIDE SEQUENCE</scope>
    <source>
        <strain evidence="2">CFBP 8129</strain>
    </source>
</reference>
<keyword evidence="1" id="KW-1133">Transmembrane helix</keyword>
<name>A0A6V7DB25_9XANT</name>
<accession>A0A6V7DB25</accession>
<dbReference type="EMBL" id="LR828253">
    <property type="protein sequence ID" value="CAD0331267.1"/>
    <property type="molecule type" value="Genomic_DNA"/>
</dbReference>
<dbReference type="EMBL" id="LR828253">
    <property type="protein sequence ID" value="CAD0331257.1"/>
    <property type="molecule type" value="Genomic_DNA"/>
</dbReference>
<organism evidence="2">
    <name type="scientific">Xanthomonas hortorum pv. gardneri</name>
    <dbReference type="NCBI Taxonomy" id="2754056"/>
    <lineage>
        <taxon>Bacteria</taxon>
        <taxon>Pseudomonadati</taxon>
        <taxon>Pseudomonadota</taxon>
        <taxon>Gammaproteobacteria</taxon>
        <taxon>Lysobacterales</taxon>
        <taxon>Lysobacteraceae</taxon>
        <taxon>Xanthomonas</taxon>
    </lineage>
</organism>
<gene>
    <name evidence="2" type="ORF">CFBP8129_21940</name>
</gene>
<dbReference type="AlphaFoldDB" id="A0A6V7DB25"/>
<evidence type="ECO:0000256" key="1">
    <source>
        <dbReference type="SAM" id="Phobius"/>
    </source>
</evidence>
<evidence type="ECO:0008006" key="3">
    <source>
        <dbReference type="Google" id="ProtNLM"/>
    </source>
</evidence>
<keyword evidence="1" id="KW-0472">Membrane</keyword>
<keyword evidence="1" id="KW-0812">Transmembrane</keyword>